<accession>A0AAV1C457</accession>
<sequence length="139" mass="15763">MGMHATKERVGSDPSTIYSISLYESTITTRDEPWFGELKLALGLIGLSVIARDRIEVLPPVVGTTRARLGKNGEVHPNRPMKNKRRAKRQWRAKRMRNGHKEKEVWRRSSRAHSLHFLGPKQCSLSWPNQGLGASCYAT</sequence>
<proteinExistence type="predicted"/>
<keyword evidence="2" id="KW-1185">Reference proteome</keyword>
<name>A0AAV1C457_OLDCO</name>
<dbReference type="AlphaFoldDB" id="A0AAV1C457"/>
<gene>
    <name evidence="1" type="ORF">OLC1_LOCUS2087</name>
</gene>
<reference evidence="1" key="1">
    <citation type="submission" date="2023-03" db="EMBL/GenBank/DDBJ databases">
        <authorList>
            <person name="Julca I."/>
        </authorList>
    </citation>
    <scope>NUCLEOTIDE SEQUENCE</scope>
</reference>
<evidence type="ECO:0000313" key="2">
    <source>
        <dbReference type="Proteomes" id="UP001161247"/>
    </source>
</evidence>
<dbReference type="Proteomes" id="UP001161247">
    <property type="component" value="Chromosome 1"/>
</dbReference>
<protein>
    <submittedName>
        <fullName evidence="1">OLC1v1024453C1</fullName>
    </submittedName>
</protein>
<evidence type="ECO:0000313" key="1">
    <source>
        <dbReference type="EMBL" id="CAI9089813.1"/>
    </source>
</evidence>
<dbReference type="EMBL" id="OX459118">
    <property type="protein sequence ID" value="CAI9089813.1"/>
    <property type="molecule type" value="Genomic_DNA"/>
</dbReference>
<organism evidence="1 2">
    <name type="scientific">Oldenlandia corymbosa var. corymbosa</name>
    <dbReference type="NCBI Taxonomy" id="529605"/>
    <lineage>
        <taxon>Eukaryota</taxon>
        <taxon>Viridiplantae</taxon>
        <taxon>Streptophyta</taxon>
        <taxon>Embryophyta</taxon>
        <taxon>Tracheophyta</taxon>
        <taxon>Spermatophyta</taxon>
        <taxon>Magnoliopsida</taxon>
        <taxon>eudicotyledons</taxon>
        <taxon>Gunneridae</taxon>
        <taxon>Pentapetalae</taxon>
        <taxon>asterids</taxon>
        <taxon>lamiids</taxon>
        <taxon>Gentianales</taxon>
        <taxon>Rubiaceae</taxon>
        <taxon>Rubioideae</taxon>
        <taxon>Spermacoceae</taxon>
        <taxon>Hedyotis-Oldenlandia complex</taxon>
        <taxon>Oldenlandia</taxon>
    </lineage>
</organism>